<reference evidence="2" key="1">
    <citation type="journal article" date="2021" name="Nat. Commun.">
        <title>Genetic determinants of endophytism in the Arabidopsis root mycobiome.</title>
        <authorList>
            <person name="Mesny F."/>
            <person name="Miyauchi S."/>
            <person name="Thiergart T."/>
            <person name="Pickel B."/>
            <person name="Atanasova L."/>
            <person name="Karlsson M."/>
            <person name="Huettel B."/>
            <person name="Barry K.W."/>
            <person name="Haridas S."/>
            <person name="Chen C."/>
            <person name="Bauer D."/>
            <person name="Andreopoulos W."/>
            <person name="Pangilinan J."/>
            <person name="LaButti K."/>
            <person name="Riley R."/>
            <person name="Lipzen A."/>
            <person name="Clum A."/>
            <person name="Drula E."/>
            <person name="Henrissat B."/>
            <person name="Kohler A."/>
            <person name="Grigoriev I.V."/>
            <person name="Martin F.M."/>
            <person name="Hacquard S."/>
        </authorList>
    </citation>
    <scope>NUCLEOTIDE SEQUENCE</scope>
    <source>
        <strain evidence="2">MPI-CAGE-CH-0230</strain>
    </source>
</reference>
<name>A0A9P8Y2X8_9PEZI</name>
<feature type="region of interest" description="Disordered" evidence="1">
    <location>
        <begin position="1"/>
        <end position="46"/>
    </location>
</feature>
<organism evidence="2 3">
    <name type="scientific">Microdochium trichocladiopsis</name>
    <dbReference type="NCBI Taxonomy" id="1682393"/>
    <lineage>
        <taxon>Eukaryota</taxon>
        <taxon>Fungi</taxon>
        <taxon>Dikarya</taxon>
        <taxon>Ascomycota</taxon>
        <taxon>Pezizomycotina</taxon>
        <taxon>Sordariomycetes</taxon>
        <taxon>Xylariomycetidae</taxon>
        <taxon>Xylariales</taxon>
        <taxon>Microdochiaceae</taxon>
        <taxon>Microdochium</taxon>
    </lineage>
</organism>
<accession>A0A9P8Y2X8</accession>
<evidence type="ECO:0000256" key="1">
    <source>
        <dbReference type="SAM" id="MobiDB-lite"/>
    </source>
</evidence>
<sequence length="176" mass="19332">MARFGQRNGLSSTRATQLAHSRRNLSFMTTTTETPRRSWAGESGSAVQPVGHTKVVSLHPSQKRLQPSAGVTKWRTTLAWAQICRSGAIYTVRKAIGHKRLHRNEHYCKLEAILALLPEAAKSDNDGSFTLFCHIPDVNRADSVLAGRTDRMIYVTKIGRGRVSSSILFGDLSASG</sequence>
<dbReference type="EMBL" id="JAGTJQ010000008">
    <property type="protein sequence ID" value="KAH7026564.1"/>
    <property type="molecule type" value="Genomic_DNA"/>
</dbReference>
<proteinExistence type="predicted"/>
<evidence type="ECO:0000313" key="2">
    <source>
        <dbReference type="EMBL" id="KAH7026564.1"/>
    </source>
</evidence>
<evidence type="ECO:0000313" key="3">
    <source>
        <dbReference type="Proteomes" id="UP000756346"/>
    </source>
</evidence>
<protein>
    <submittedName>
        <fullName evidence="2">Uncharacterized protein</fullName>
    </submittedName>
</protein>
<dbReference type="RefSeq" id="XP_046009781.1">
    <property type="nucleotide sequence ID" value="XM_046157105.1"/>
</dbReference>
<comment type="caution">
    <text evidence="2">The sequence shown here is derived from an EMBL/GenBank/DDBJ whole genome shotgun (WGS) entry which is preliminary data.</text>
</comment>
<gene>
    <name evidence="2" type="ORF">B0I36DRAFT_352403</name>
</gene>
<dbReference type="Proteomes" id="UP000756346">
    <property type="component" value="Unassembled WGS sequence"/>
</dbReference>
<keyword evidence="3" id="KW-1185">Reference proteome</keyword>
<feature type="compositionally biased region" description="Polar residues" evidence="1">
    <location>
        <begin position="8"/>
        <end position="33"/>
    </location>
</feature>
<dbReference type="AlphaFoldDB" id="A0A9P8Y2X8"/>
<dbReference type="GeneID" id="70186651"/>